<accession>A0AAD4L327</accession>
<dbReference type="Gene3D" id="3.40.50.1820">
    <property type="entry name" value="alpha/beta hydrolase"/>
    <property type="match status" value="1"/>
</dbReference>
<dbReference type="Pfam" id="PF12146">
    <property type="entry name" value="Hydrolase_4"/>
    <property type="match status" value="1"/>
</dbReference>
<dbReference type="InterPro" id="IPR050266">
    <property type="entry name" value="AB_hydrolase_sf"/>
</dbReference>
<keyword evidence="3" id="KW-1185">Reference proteome</keyword>
<dbReference type="PANTHER" id="PTHR43798:SF5">
    <property type="entry name" value="MONOACYLGLYCEROL LIPASE ABHD6"/>
    <property type="match status" value="1"/>
</dbReference>
<keyword evidence="2" id="KW-0378">Hydrolase</keyword>
<dbReference type="InterPro" id="IPR029058">
    <property type="entry name" value="AB_hydrolase_fold"/>
</dbReference>
<dbReference type="Proteomes" id="UP001201262">
    <property type="component" value="Unassembled WGS sequence"/>
</dbReference>
<sequence>MLSQISSYYQVSPETNLHAAQTGNPTGPLVILLHGLGGSTETFVPILPYLNPETNRIVSVDLEGFGKTGLSSSDIELSIPRYVDELESLVALLQKPAESDDAAAESTQNSTQHRVLIIGHSLGSIIAMHYAAKHPEHTRGLALLGPGRSIAHIPAARERMLSLATKARIEGISAVAEVAAVSNFPAQSGVMVPEGLRESVRQAVAACKAEAYANTCEAVAGLDHLDPNYGLINAPTLLLAGSGDVISPPERSVGLKELIGDNAWVTVLENVGHQMILQDLDGSVKAIRSLLDKVNA</sequence>
<dbReference type="SUPFAM" id="SSF53474">
    <property type="entry name" value="alpha/beta-Hydrolases"/>
    <property type="match status" value="1"/>
</dbReference>
<dbReference type="InterPro" id="IPR022742">
    <property type="entry name" value="Hydrolase_4"/>
</dbReference>
<dbReference type="GO" id="GO:0047372">
    <property type="term" value="F:monoacylglycerol lipase activity"/>
    <property type="evidence" value="ECO:0007669"/>
    <property type="project" value="TreeGrafter"/>
</dbReference>
<dbReference type="GeneID" id="70240603"/>
<dbReference type="AlphaFoldDB" id="A0AAD4L327"/>
<dbReference type="RefSeq" id="XP_046078317.1">
    <property type="nucleotide sequence ID" value="XM_046210316.1"/>
</dbReference>
<feature type="domain" description="Serine aminopeptidase S33" evidence="1">
    <location>
        <begin position="29"/>
        <end position="276"/>
    </location>
</feature>
<gene>
    <name evidence="2" type="ORF">BGW36DRAFT_285434</name>
</gene>
<protein>
    <submittedName>
        <fullName evidence="2">Alpha beta hydrolase fold family</fullName>
    </submittedName>
</protein>
<dbReference type="GO" id="GO:0046464">
    <property type="term" value="P:acylglycerol catabolic process"/>
    <property type="evidence" value="ECO:0007669"/>
    <property type="project" value="TreeGrafter"/>
</dbReference>
<dbReference type="PANTHER" id="PTHR43798">
    <property type="entry name" value="MONOACYLGLYCEROL LIPASE"/>
    <property type="match status" value="1"/>
</dbReference>
<organism evidence="2 3">
    <name type="scientific">Talaromyces proteolyticus</name>
    <dbReference type="NCBI Taxonomy" id="1131652"/>
    <lineage>
        <taxon>Eukaryota</taxon>
        <taxon>Fungi</taxon>
        <taxon>Dikarya</taxon>
        <taxon>Ascomycota</taxon>
        <taxon>Pezizomycotina</taxon>
        <taxon>Eurotiomycetes</taxon>
        <taxon>Eurotiomycetidae</taxon>
        <taxon>Eurotiales</taxon>
        <taxon>Trichocomaceae</taxon>
        <taxon>Talaromyces</taxon>
        <taxon>Talaromyces sect. Bacilispori</taxon>
    </lineage>
</organism>
<evidence type="ECO:0000313" key="3">
    <source>
        <dbReference type="Proteomes" id="UP001201262"/>
    </source>
</evidence>
<name>A0AAD4L327_9EURO</name>
<evidence type="ECO:0000313" key="2">
    <source>
        <dbReference type="EMBL" id="KAH8705696.1"/>
    </source>
</evidence>
<comment type="caution">
    <text evidence="2">The sequence shown here is derived from an EMBL/GenBank/DDBJ whole genome shotgun (WGS) entry which is preliminary data.</text>
</comment>
<proteinExistence type="predicted"/>
<reference evidence="2" key="1">
    <citation type="submission" date="2021-12" db="EMBL/GenBank/DDBJ databases">
        <title>Convergent genome expansion in fungi linked to evolution of root-endophyte symbiosis.</title>
        <authorList>
            <consortium name="DOE Joint Genome Institute"/>
            <person name="Ke Y.-H."/>
            <person name="Bonito G."/>
            <person name="Liao H.-L."/>
            <person name="Looney B."/>
            <person name="Rojas-Flechas A."/>
            <person name="Nash J."/>
            <person name="Hameed K."/>
            <person name="Schadt C."/>
            <person name="Martin F."/>
            <person name="Crous P.W."/>
            <person name="Miettinen O."/>
            <person name="Magnuson J.K."/>
            <person name="Labbe J."/>
            <person name="Jacobson D."/>
            <person name="Doktycz M.J."/>
            <person name="Veneault-Fourrey C."/>
            <person name="Kuo A."/>
            <person name="Mondo S."/>
            <person name="Calhoun S."/>
            <person name="Riley R."/>
            <person name="Ohm R."/>
            <person name="LaButti K."/>
            <person name="Andreopoulos B."/>
            <person name="Pangilinan J."/>
            <person name="Nolan M."/>
            <person name="Tritt A."/>
            <person name="Clum A."/>
            <person name="Lipzen A."/>
            <person name="Daum C."/>
            <person name="Barry K."/>
            <person name="Grigoriev I.V."/>
            <person name="Vilgalys R."/>
        </authorList>
    </citation>
    <scope>NUCLEOTIDE SEQUENCE</scope>
    <source>
        <strain evidence="2">PMI_201</strain>
    </source>
</reference>
<evidence type="ECO:0000259" key="1">
    <source>
        <dbReference type="Pfam" id="PF12146"/>
    </source>
</evidence>
<dbReference type="GO" id="GO:0016020">
    <property type="term" value="C:membrane"/>
    <property type="evidence" value="ECO:0007669"/>
    <property type="project" value="TreeGrafter"/>
</dbReference>
<dbReference type="EMBL" id="JAJTJA010000001">
    <property type="protein sequence ID" value="KAH8705696.1"/>
    <property type="molecule type" value="Genomic_DNA"/>
</dbReference>